<proteinExistence type="predicted"/>
<evidence type="ECO:0000313" key="2">
    <source>
        <dbReference type="Proteomes" id="UP000564496"/>
    </source>
</evidence>
<dbReference type="AlphaFoldDB" id="A0A7Z0DPC2"/>
<reference evidence="1 2" key="1">
    <citation type="submission" date="2020-07" db="EMBL/GenBank/DDBJ databases">
        <title>Sequencing the genomes of 1000 actinobacteria strains.</title>
        <authorList>
            <person name="Klenk H.-P."/>
        </authorList>
    </citation>
    <scope>NUCLEOTIDE SEQUENCE [LARGE SCALE GENOMIC DNA]</scope>
    <source>
        <strain evidence="1 2">DSM 26487</strain>
    </source>
</reference>
<protein>
    <recommendedName>
        <fullName evidence="3">Flagellar protein FlgN</fullName>
    </recommendedName>
</protein>
<evidence type="ECO:0000313" key="1">
    <source>
        <dbReference type="EMBL" id="NYI79315.1"/>
    </source>
</evidence>
<organism evidence="1 2">
    <name type="scientific">Nocardioides panzhihuensis</name>
    <dbReference type="NCBI Taxonomy" id="860243"/>
    <lineage>
        <taxon>Bacteria</taxon>
        <taxon>Bacillati</taxon>
        <taxon>Actinomycetota</taxon>
        <taxon>Actinomycetes</taxon>
        <taxon>Propionibacteriales</taxon>
        <taxon>Nocardioidaceae</taxon>
        <taxon>Nocardioides</taxon>
    </lineage>
</organism>
<accession>A0A7Z0DPC2</accession>
<sequence>MPDVSIKIDILDQTVKKLESIIDEFDHAVGNSDALEGAIGNPFHRGELRSQADDFEQRWDMKRKDLKDELSKVRDHIKGVVEGFQNWDSETALLFQQK</sequence>
<keyword evidence="2" id="KW-1185">Reference proteome</keyword>
<evidence type="ECO:0008006" key="3">
    <source>
        <dbReference type="Google" id="ProtNLM"/>
    </source>
</evidence>
<dbReference type="EMBL" id="JACBZR010000001">
    <property type="protein sequence ID" value="NYI79315.1"/>
    <property type="molecule type" value="Genomic_DNA"/>
</dbReference>
<dbReference type="RefSeq" id="WP_179659642.1">
    <property type="nucleotide sequence ID" value="NZ_JACBZR010000001.1"/>
</dbReference>
<dbReference type="Proteomes" id="UP000564496">
    <property type="component" value="Unassembled WGS sequence"/>
</dbReference>
<comment type="caution">
    <text evidence="1">The sequence shown here is derived from an EMBL/GenBank/DDBJ whole genome shotgun (WGS) entry which is preliminary data.</text>
</comment>
<name>A0A7Z0DPC2_9ACTN</name>
<gene>
    <name evidence="1" type="ORF">BJ988_003963</name>
</gene>